<dbReference type="GO" id="GO:0006412">
    <property type="term" value="P:translation"/>
    <property type="evidence" value="ECO:0007669"/>
    <property type="project" value="InterPro"/>
</dbReference>
<gene>
    <name evidence="3" type="ORF">J8A68_004394</name>
</gene>
<organism evidence="3 4">
    <name type="scientific">[Candida] subhashii</name>
    <dbReference type="NCBI Taxonomy" id="561895"/>
    <lineage>
        <taxon>Eukaryota</taxon>
        <taxon>Fungi</taxon>
        <taxon>Dikarya</taxon>
        <taxon>Ascomycota</taxon>
        <taxon>Saccharomycotina</taxon>
        <taxon>Pichiomycetes</taxon>
        <taxon>Debaryomycetaceae</taxon>
        <taxon>Spathaspora</taxon>
    </lineage>
</organism>
<feature type="region of interest" description="Disordered" evidence="2">
    <location>
        <begin position="466"/>
        <end position="489"/>
    </location>
</feature>
<feature type="region of interest" description="Disordered" evidence="2">
    <location>
        <begin position="31"/>
        <end position="76"/>
    </location>
</feature>
<dbReference type="InterPro" id="IPR018130">
    <property type="entry name" value="Ribosomal_uS2_CS"/>
</dbReference>
<dbReference type="Proteomes" id="UP000694255">
    <property type="component" value="Unassembled WGS sequence"/>
</dbReference>
<dbReference type="GO" id="GO:0003735">
    <property type="term" value="F:structural constituent of ribosome"/>
    <property type="evidence" value="ECO:0007669"/>
    <property type="project" value="InterPro"/>
</dbReference>
<dbReference type="InterPro" id="IPR005706">
    <property type="entry name" value="Ribosomal_uS2_bac/mit/plastid"/>
</dbReference>
<dbReference type="OrthoDB" id="2320368at2759"/>
<dbReference type="CDD" id="cd01425">
    <property type="entry name" value="RPS2"/>
    <property type="match status" value="1"/>
</dbReference>
<comment type="caution">
    <text evidence="3">The sequence shown here is derived from an EMBL/GenBank/DDBJ whole genome shotgun (WGS) entry which is preliminary data.</text>
</comment>
<dbReference type="PROSITE" id="PS00963">
    <property type="entry name" value="RIBOSOMAL_S2_2"/>
    <property type="match status" value="1"/>
</dbReference>
<reference evidence="3 4" key="1">
    <citation type="journal article" date="2021" name="DNA Res.">
        <title>Genome analysis of Candida subhashii reveals its hybrid nature and dual mitochondrial genome conformations.</title>
        <authorList>
            <person name="Mixao V."/>
            <person name="Hegedusova E."/>
            <person name="Saus E."/>
            <person name="Pryszcz L.P."/>
            <person name="Cillingova A."/>
            <person name="Nosek J."/>
            <person name="Gabaldon T."/>
        </authorList>
    </citation>
    <scope>NUCLEOTIDE SEQUENCE [LARGE SCALE GENOMIC DNA]</scope>
    <source>
        <strain evidence="3 4">CBS 10753</strain>
    </source>
</reference>
<feature type="coiled-coil region" evidence="1">
    <location>
        <begin position="117"/>
        <end position="144"/>
    </location>
</feature>
<dbReference type="PANTHER" id="PTHR12534">
    <property type="entry name" value="30S RIBOSOMAL PROTEIN S2 PROKARYOTIC AND ORGANELLAR"/>
    <property type="match status" value="1"/>
</dbReference>
<feature type="compositionally biased region" description="Basic and acidic residues" evidence="2">
    <location>
        <begin position="466"/>
        <end position="482"/>
    </location>
</feature>
<evidence type="ECO:0000313" key="3">
    <source>
        <dbReference type="EMBL" id="KAG7662132.1"/>
    </source>
</evidence>
<accession>A0A8J5UKQ0</accession>
<protein>
    <submittedName>
        <fullName evidence="3">Uncharacterized protein</fullName>
    </submittedName>
</protein>
<name>A0A8J5UKQ0_9ASCO</name>
<dbReference type="RefSeq" id="XP_049262365.1">
    <property type="nucleotide sequence ID" value="XM_049408347.1"/>
</dbReference>
<evidence type="ECO:0000313" key="4">
    <source>
        <dbReference type="Proteomes" id="UP000694255"/>
    </source>
</evidence>
<dbReference type="GeneID" id="73471194"/>
<dbReference type="AlphaFoldDB" id="A0A8J5UKQ0"/>
<proteinExistence type="inferred from homology"/>
<dbReference type="Pfam" id="PF00318">
    <property type="entry name" value="Ribosomal_S2"/>
    <property type="match status" value="1"/>
</dbReference>
<feature type="compositionally biased region" description="Basic and acidic residues" evidence="2">
    <location>
        <begin position="63"/>
        <end position="76"/>
    </location>
</feature>
<dbReference type="HAMAP" id="MF_00291_B">
    <property type="entry name" value="Ribosomal_uS2_B"/>
    <property type="match status" value="1"/>
</dbReference>
<keyword evidence="4" id="KW-1185">Reference proteome</keyword>
<dbReference type="NCBIfam" id="TIGR01011">
    <property type="entry name" value="rpsB_bact"/>
    <property type="match status" value="1"/>
</dbReference>
<keyword evidence="1" id="KW-0175">Coiled coil</keyword>
<evidence type="ECO:0000256" key="2">
    <source>
        <dbReference type="SAM" id="MobiDB-lite"/>
    </source>
</evidence>
<dbReference type="InterPro" id="IPR001865">
    <property type="entry name" value="Ribosomal_uS2"/>
</dbReference>
<dbReference type="PANTHER" id="PTHR12534:SF0">
    <property type="entry name" value="SMALL RIBOSOMAL SUBUNIT PROTEIN US2M"/>
    <property type="match status" value="1"/>
</dbReference>
<dbReference type="GO" id="GO:0005763">
    <property type="term" value="C:mitochondrial small ribosomal subunit"/>
    <property type="evidence" value="ECO:0007669"/>
    <property type="project" value="TreeGrafter"/>
</dbReference>
<sequence>MIRYSRAFIRAPLRVTPNATSLPLLRRYNNTKAQPDADTPVETKPIEPAPVETEPVEPAPVESKVEDKQSISEKDQREKELAEMIAREEIAAAKAKQLRMWQQESIELISTLNKTPSALLEQRLQKLQENLEKLPKKKVKQLDQELEEFMMSKLILPTGEAARRPWIKQESTEGDSNGISDAQVTTQTTQASGFAHVKATPEYKPFSEQELYIRQLHHARVSGKLGSYVTNPNKKSPRRNDPTLENLMAAGCHLGHSTASWRPSTQPYIYGKYKGVHIIDLNKTIPMLKRACDVIEGISRKGGIILYVGTMKNDFLKRQIENLAYETKAYYVTKRWIPGMITNHSEVIKQISAPSKMTVDMGDKAIFAKHHESPQVLKPDLVVLLNPVDNRNCVKECIATNIPTIGLCDTDMEPSLLTYPIPANDDGVRSVSLMLKIFSKAAEEGRKARLEAFDVYKEALEEFHKREKLPEQQGTEQRRVEHNQAPQLE</sequence>
<dbReference type="EMBL" id="JAGSYN010000184">
    <property type="protein sequence ID" value="KAG7662132.1"/>
    <property type="molecule type" value="Genomic_DNA"/>
</dbReference>
<evidence type="ECO:0000256" key="1">
    <source>
        <dbReference type="SAM" id="Coils"/>
    </source>
</evidence>